<feature type="binding site" evidence="2">
    <location>
        <position position="73"/>
    </location>
    <ligand>
        <name>CoA</name>
        <dbReference type="ChEBI" id="CHEBI:57287"/>
    </ligand>
</feature>
<dbReference type="SUPFAM" id="SSF54637">
    <property type="entry name" value="Thioesterase/thiol ester dehydrase-isomerase"/>
    <property type="match status" value="1"/>
</dbReference>
<dbReference type="Pfam" id="PF22636">
    <property type="entry name" value="FlK"/>
    <property type="match status" value="1"/>
</dbReference>
<dbReference type="AlphaFoldDB" id="A0A1G9IY71"/>
<proteinExistence type="predicted"/>
<dbReference type="PANTHER" id="PTHR36934">
    <property type="entry name" value="BLR0278 PROTEIN"/>
    <property type="match status" value="1"/>
</dbReference>
<feature type="binding site" evidence="2">
    <location>
        <position position="73"/>
    </location>
    <ligand>
        <name>substrate</name>
    </ligand>
</feature>
<dbReference type="EMBL" id="FNGE01000008">
    <property type="protein sequence ID" value="SDL30052.1"/>
    <property type="molecule type" value="Genomic_DNA"/>
</dbReference>
<gene>
    <name evidence="4" type="ORF">SAMN04487971_108179</name>
</gene>
<feature type="binding site" evidence="2">
    <location>
        <position position="124"/>
    </location>
    <ligand>
        <name>substrate</name>
    </ligand>
</feature>
<evidence type="ECO:0000313" key="4">
    <source>
        <dbReference type="EMBL" id="SDL30052.1"/>
    </source>
</evidence>
<dbReference type="RefSeq" id="WP_217629697.1">
    <property type="nucleotide sequence ID" value="NZ_FNGE01000008.1"/>
</dbReference>
<feature type="domain" description="Fluoroacetyl-CoA-specific thioesterase-like" evidence="3">
    <location>
        <begin position="39"/>
        <end position="129"/>
    </location>
</feature>
<evidence type="ECO:0000259" key="3">
    <source>
        <dbReference type="Pfam" id="PF22636"/>
    </source>
</evidence>
<dbReference type="STRING" id="525640.SAMN04487971_108179"/>
<keyword evidence="5" id="KW-1185">Reference proteome</keyword>
<dbReference type="Proteomes" id="UP000199555">
    <property type="component" value="Unassembled WGS sequence"/>
</dbReference>
<evidence type="ECO:0000256" key="2">
    <source>
        <dbReference type="PIRSR" id="PIRSR014972-2"/>
    </source>
</evidence>
<dbReference type="InterPro" id="IPR025540">
    <property type="entry name" value="FlK"/>
</dbReference>
<sequence>MKPGLKVGDRSSHAMTVEEAHVVPRLFAEQNGGAGAFPDMPPVFATANMVALMEWACVEQLKPFYEDGEDSVGIHVDVDHSAPTLPGQTVTVDSEVESMDGRFVWFRVRAHDGVDVIGQGRHRRAVIERAKFAERLAGKAALVAARG</sequence>
<reference evidence="5" key="1">
    <citation type="submission" date="2016-10" db="EMBL/GenBank/DDBJ databases">
        <authorList>
            <person name="Varghese N."/>
            <person name="Submissions S."/>
        </authorList>
    </citation>
    <scope>NUCLEOTIDE SEQUENCE [LARGE SCALE GENOMIC DNA]</scope>
    <source>
        <strain evidence="5">CGMCC 1.7655</strain>
    </source>
</reference>
<dbReference type="PIRSF" id="PIRSF014972">
    <property type="entry name" value="FlK"/>
    <property type="match status" value="1"/>
</dbReference>
<dbReference type="InterPro" id="IPR029069">
    <property type="entry name" value="HotDog_dom_sf"/>
</dbReference>
<dbReference type="InterPro" id="IPR054485">
    <property type="entry name" value="FlK-like_dom"/>
</dbReference>
<feature type="active site" evidence="1">
    <location>
        <position position="54"/>
    </location>
</feature>
<evidence type="ECO:0000256" key="1">
    <source>
        <dbReference type="PIRSR" id="PIRSR014972-1"/>
    </source>
</evidence>
<accession>A0A1G9IY71</accession>
<feature type="active site" evidence="1">
    <location>
        <position position="80"/>
    </location>
</feature>
<dbReference type="PANTHER" id="PTHR36934:SF1">
    <property type="entry name" value="THIOESTERASE DOMAIN-CONTAINING PROTEIN"/>
    <property type="match status" value="1"/>
</dbReference>
<organism evidence="4 5">
    <name type="scientific">Paracoccus chinensis</name>
    <dbReference type="NCBI Taxonomy" id="525640"/>
    <lineage>
        <taxon>Bacteria</taxon>
        <taxon>Pseudomonadati</taxon>
        <taxon>Pseudomonadota</taxon>
        <taxon>Alphaproteobacteria</taxon>
        <taxon>Rhodobacterales</taxon>
        <taxon>Paracoccaceae</taxon>
        <taxon>Paracoccus</taxon>
    </lineage>
</organism>
<feature type="active site" evidence="1">
    <location>
        <position position="46"/>
    </location>
</feature>
<evidence type="ECO:0000313" key="5">
    <source>
        <dbReference type="Proteomes" id="UP000199555"/>
    </source>
</evidence>
<name>A0A1G9IY71_9RHOB</name>
<protein>
    <submittedName>
        <fullName evidence="4">Fluoroacetyl-CoA thioesterase</fullName>
    </submittedName>
</protein>
<dbReference type="CDD" id="cd03440">
    <property type="entry name" value="hot_dog"/>
    <property type="match status" value="1"/>
</dbReference>
<dbReference type="Gene3D" id="3.10.129.10">
    <property type="entry name" value="Hotdog Thioesterase"/>
    <property type="match status" value="1"/>
</dbReference>